<dbReference type="SUPFAM" id="SSF56112">
    <property type="entry name" value="Protein kinase-like (PK-like)"/>
    <property type="match status" value="1"/>
</dbReference>
<dbReference type="GO" id="GO:0004672">
    <property type="term" value="F:protein kinase activity"/>
    <property type="evidence" value="ECO:0007669"/>
    <property type="project" value="InterPro"/>
</dbReference>
<dbReference type="FunFam" id="1.10.510.10:FF:000513">
    <property type="entry name" value="Protein NSP-INTERACTING KINASE 2"/>
    <property type="match status" value="1"/>
</dbReference>
<keyword evidence="2" id="KW-0433">Leucine-rich repeat</keyword>
<keyword evidence="12" id="KW-0418">Kinase</keyword>
<keyword evidence="3 9" id="KW-0812">Transmembrane</keyword>
<keyword evidence="13" id="KW-1185">Reference proteome</keyword>
<gene>
    <name evidence="12" type="ORF">M6B38_372800</name>
</gene>
<dbReference type="GO" id="GO:0033612">
    <property type="term" value="F:receptor serine/threonine kinase binding"/>
    <property type="evidence" value="ECO:0007669"/>
    <property type="project" value="TreeGrafter"/>
</dbReference>
<comment type="subcellular location">
    <subcellularLocation>
        <location evidence="1">Membrane</location>
    </subcellularLocation>
</comment>
<dbReference type="Pfam" id="PF00560">
    <property type="entry name" value="LRR_1"/>
    <property type="match status" value="1"/>
</dbReference>
<evidence type="ECO:0000313" key="13">
    <source>
        <dbReference type="Proteomes" id="UP001140949"/>
    </source>
</evidence>
<keyword evidence="5 9" id="KW-1133">Transmembrane helix</keyword>
<dbReference type="InterPro" id="IPR000719">
    <property type="entry name" value="Prot_kinase_dom"/>
</dbReference>
<dbReference type="PROSITE" id="PS50011">
    <property type="entry name" value="PROTEIN_KINASE_DOM"/>
    <property type="match status" value="1"/>
</dbReference>
<name>A0AAX6GC48_IRIPA</name>
<keyword evidence="12" id="KW-0808">Transferase</keyword>
<reference evidence="12" key="1">
    <citation type="journal article" date="2023" name="GigaByte">
        <title>Genome assembly of the bearded iris, Iris pallida Lam.</title>
        <authorList>
            <person name="Bruccoleri R.E."/>
            <person name="Oakeley E.J."/>
            <person name="Faust A.M.E."/>
            <person name="Altorfer M."/>
            <person name="Dessus-Babus S."/>
            <person name="Burckhardt D."/>
            <person name="Oertli M."/>
            <person name="Naumann U."/>
            <person name="Petersen F."/>
            <person name="Wong J."/>
        </authorList>
    </citation>
    <scope>NUCLEOTIDE SEQUENCE</scope>
    <source>
        <strain evidence="12">GSM-AAB239-AS_SAM_17_03QT</strain>
    </source>
</reference>
<protein>
    <submittedName>
        <fullName evidence="12">LRR receptor-like serine/threonine-protein kinase GSO2</fullName>
    </submittedName>
</protein>
<keyword evidence="10" id="KW-0732">Signal</keyword>
<evidence type="ECO:0000256" key="1">
    <source>
        <dbReference type="ARBA" id="ARBA00004370"/>
    </source>
</evidence>
<dbReference type="Pfam" id="PF13855">
    <property type="entry name" value="LRR_8"/>
    <property type="match status" value="1"/>
</dbReference>
<dbReference type="InterPro" id="IPR001245">
    <property type="entry name" value="Ser-Thr/Tyr_kinase_cat_dom"/>
</dbReference>
<evidence type="ECO:0000259" key="11">
    <source>
        <dbReference type="PROSITE" id="PS50011"/>
    </source>
</evidence>
<dbReference type="AlphaFoldDB" id="A0AAX6GC48"/>
<organism evidence="12 13">
    <name type="scientific">Iris pallida</name>
    <name type="common">Sweet iris</name>
    <dbReference type="NCBI Taxonomy" id="29817"/>
    <lineage>
        <taxon>Eukaryota</taxon>
        <taxon>Viridiplantae</taxon>
        <taxon>Streptophyta</taxon>
        <taxon>Embryophyta</taxon>
        <taxon>Tracheophyta</taxon>
        <taxon>Spermatophyta</taxon>
        <taxon>Magnoliopsida</taxon>
        <taxon>Liliopsida</taxon>
        <taxon>Asparagales</taxon>
        <taxon>Iridaceae</taxon>
        <taxon>Iridoideae</taxon>
        <taxon>Irideae</taxon>
        <taxon>Iris</taxon>
    </lineage>
</organism>
<evidence type="ECO:0000256" key="3">
    <source>
        <dbReference type="ARBA" id="ARBA00022692"/>
    </source>
</evidence>
<reference evidence="12" key="2">
    <citation type="submission" date="2023-04" db="EMBL/GenBank/DDBJ databases">
        <authorList>
            <person name="Bruccoleri R.E."/>
            <person name="Oakeley E.J."/>
            <person name="Faust A.-M."/>
            <person name="Dessus-Babus S."/>
            <person name="Altorfer M."/>
            <person name="Burckhardt D."/>
            <person name="Oertli M."/>
            <person name="Naumann U."/>
            <person name="Petersen F."/>
            <person name="Wong J."/>
        </authorList>
    </citation>
    <scope>NUCLEOTIDE SEQUENCE</scope>
    <source>
        <strain evidence="12">GSM-AAB239-AS_SAM_17_03QT</strain>
        <tissue evidence="12">Leaf</tissue>
    </source>
</reference>
<dbReference type="InterPro" id="IPR013210">
    <property type="entry name" value="LRR_N_plant-typ"/>
</dbReference>
<dbReference type="InterPro" id="IPR001611">
    <property type="entry name" value="Leu-rich_rpt"/>
</dbReference>
<keyword evidence="8" id="KW-0325">Glycoprotein</keyword>
<dbReference type="Gene3D" id="3.80.10.10">
    <property type="entry name" value="Ribonuclease Inhibitor"/>
    <property type="match status" value="2"/>
</dbReference>
<evidence type="ECO:0000256" key="5">
    <source>
        <dbReference type="ARBA" id="ARBA00022989"/>
    </source>
</evidence>
<evidence type="ECO:0000256" key="2">
    <source>
        <dbReference type="ARBA" id="ARBA00022614"/>
    </source>
</evidence>
<dbReference type="FunFam" id="3.80.10.10:FF:000379">
    <property type="entry name" value="Protein NSP-INTERACTING KINASE 2"/>
    <property type="match status" value="1"/>
</dbReference>
<dbReference type="FunFam" id="3.30.200.20:FF:000371">
    <property type="entry name" value="Protein NSP-INTERACTING KINASE 2"/>
    <property type="match status" value="1"/>
</dbReference>
<feature type="transmembrane region" description="Helical" evidence="9">
    <location>
        <begin position="312"/>
        <end position="337"/>
    </location>
</feature>
<dbReference type="PANTHER" id="PTHR48056">
    <property type="entry name" value="LRR RECEPTOR-LIKE SERINE/THREONINE-PROTEIN KINASE-RELATED"/>
    <property type="match status" value="1"/>
</dbReference>
<feature type="chain" id="PRO_5043511804" evidence="10">
    <location>
        <begin position="24"/>
        <end position="681"/>
    </location>
</feature>
<comment type="caution">
    <text evidence="12">The sequence shown here is derived from an EMBL/GenBank/DDBJ whole genome shotgun (WGS) entry which is preliminary data.</text>
</comment>
<feature type="domain" description="Protein kinase" evidence="11">
    <location>
        <begin position="414"/>
        <end position="681"/>
    </location>
</feature>
<evidence type="ECO:0000256" key="10">
    <source>
        <dbReference type="SAM" id="SignalP"/>
    </source>
</evidence>
<evidence type="ECO:0000256" key="6">
    <source>
        <dbReference type="ARBA" id="ARBA00023136"/>
    </source>
</evidence>
<dbReference type="PANTHER" id="PTHR48056:SF37">
    <property type="entry name" value="PROTEIN KINASE DOMAIN-CONTAINING PROTEIN"/>
    <property type="match status" value="1"/>
</dbReference>
<evidence type="ECO:0000313" key="12">
    <source>
        <dbReference type="EMBL" id="KAJ6826300.1"/>
    </source>
</evidence>
<proteinExistence type="predicted"/>
<accession>A0AAX6GC48</accession>
<feature type="signal peptide" evidence="10">
    <location>
        <begin position="1"/>
        <end position="23"/>
    </location>
</feature>
<keyword evidence="6 9" id="KW-0472">Membrane</keyword>
<dbReference type="GO" id="GO:0016020">
    <property type="term" value="C:membrane"/>
    <property type="evidence" value="ECO:0007669"/>
    <property type="project" value="UniProtKB-SubCell"/>
</dbReference>
<keyword evidence="7 12" id="KW-0675">Receptor</keyword>
<evidence type="ECO:0000256" key="7">
    <source>
        <dbReference type="ARBA" id="ARBA00023170"/>
    </source>
</evidence>
<dbReference type="InterPro" id="IPR032675">
    <property type="entry name" value="LRR_dom_sf"/>
</dbReference>
<evidence type="ECO:0000256" key="8">
    <source>
        <dbReference type="ARBA" id="ARBA00023180"/>
    </source>
</evidence>
<dbReference type="Gene3D" id="1.10.510.10">
    <property type="entry name" value="Transferase(Phosphotransferase) domain 1"/>
    <property type="match status" value="1"/>
</dbReference>
<dbReference type="EMBL" id="JANAVB010020999">
    <property type="protein sequence ID" value="KAJ6826300.1"/>
    <property type="molecule type" value="Genomic_DNA"/>
</dbReference>
<dbReference type="Gene3D" id="3.30.200.20">
    <property type="entry name" value="Phosphorylase Kinase, domain 1"/>
    <property type="match status" value="1"/>
</dbReference>
<dbReference type="SUPFAM" id="SSF52058">
    <property type="entry name" value="L domain-like"/>
    <property type="match status" value="1"/>
</dbReference>
<keyword evidence="4" id="KW-0677">Repeat</keyword>
<dbReference type="Proteomes" id="UP001140949">
    <property type="component" value="Unassembled WGS sequence"/>
</dbReference>
<dbReference type="Pfam" id="PF08263">
    <property type="entry name" value="LRRNT_2"/>
    <property type="match status" value="1"/>
</dbReference>
<evidence type="ECO:0000256" key="4">
    <source>
        <dbReference type="ARBA" id="ARBA00022737"/>
    </source>
</evidence>
<evidence type="ECO:0000256" key="9">
    <source>
        <dbReference type="SAM" id="Phobius"/>
    </source>
</evidence>
<dbReference type="InterPro" id="IPR011009">
    <property type="entry name" value="Kinase-like_dom_sf"/>
</dbReference>
<sequence length="681" mass="73234">MGSALNHFLFLCLSLLLNHQSSSSSTAALGTEPSELSALMELKSSLDPEGRVLSSWAGGGDPCHFEGVACNEHGKVANISLQGKGLAGTISPSLSRLRWLSGLYLHYNALGGEVPRELASLTGLLDLYLNVNNLSGTIPEEIGTMASLQVLQLCYNQLTGSIPTQLGLLKNLNVLALQSNRLAGAIPASLGDLTQLTRIDLSFNKLFGSIPVKLAQLPRLRILDLRNNTLSGNVPSELVRLDGGFQFGNNTGLCGVGFTSLRVCTSADLINPRPEPLGRDPSGLKPQEIPQSANLTADCNDSHCDNTPRSSAVSVAAGIVAVLVVVMVSGLFAVAWYRRRKQKIGSSPEISGSRLSTDQAKEVPRKNASPLISLEYSNGWDPLADGRSGVGFSQEVSQSFRFNLEEVECATQYFLEVNLLGKSNFASTYKGILRDGTVVAVKSINKSSCKSEEAEFLKGLKLLTLLHHENLVVLRGFCCSRGRGECFLVYDFVANGSLSEYLDVKPNDKGRILDWSVRVSIIKGIGKGIDYLHSNRAKKPSLVHQNLSAEKVLINHHFAPLLSGSGLHKLLADDVVFSTLKGSAAMGYLAPEYTTTGRFTEKSDVYAFGVIIFQVLTGKTRVTQLRLGAEGGRLEDLVDENLNGNFSKPEAAKLAGIALMCTSEAPSQRPKMEAVLKELSS</sequence>
<dbReference type="InterPro" id="IPR050647">
    <property type="entry name" value="Plant_LRR-RLKs"/>
</dbReference>
<dbReference type="FunFam" id="3.80.10.10:FF:000544">
    <property type="entry name" value="Leucine-rich repeat receptor-like serine/threonine-protein kinase BAM3"/>
    <property type="match status" value="1"/>
</dbReference>
<dbReference type="Pfam" id="PF07714">
    <property type="entry name" value="PK_Tyr_Ser-Thr"/>
    <property type="match status" value="1"/>
</dbReference>
<dbReference type="GO" id="GO:0005524">
    <property type="term" value="F:ATP binding"/>
    <property type="evidence" value="ECO:0007669"/>
    <property type="project" value="InterPro"/>
</dbReference>